<protein>
    <submittedName>
        <fullName evidence="2">Uncharacterized protein</fullName>
    </submittedName>
</protein>
<gene>
    <name evidence="2" type="ORF">SDC9_211991</name>
</gene>
<comment type="caution">
    <text evidence="2">The sequence shown here is derived from an EMBL/GenBank/DDBJ whole genome shotgun (WGS) entry which is preliminary data.</text>
</comment>
<feature type="region of interest" description="Disordered" evidence="1">
    <location>
        <begin position="56"/>
        <end position="78"/>
    </location>
</feature>
<sequence>MAQHARGLRLRGLLLHGLQGLGCLRRFRILLGGVLVGQSRLNLLLGYAARHHEYKGYQQRQQQKGRPPAPNMPLGDVAGYRPRPYEACRKVIL</sequence>
<reference evidence="2" key="1">
    <citation type="submission" date="2019-08" db="EMBL/GenBank/DDBJ databases">
        <authorList>
            <person name="Kucharzyk K."/>
            <person name="Murdoch R.W."/>
            <person name="Higgins S."/>
            <person name="Loffler F."/>
        </authorList>
    </citation>
    <scope>NUCLEOTIDE SEQUENCE</scope>
</reference>
<organism evidence="2">
    <name type="scientific">bioreactor metagenome</name>
    <dbReference type="NCBI Taxonomy" id="1076179"/>
    <lineage>
        <taxon>unclassified sequences</taxon>
        <taxon>metagenomes</taxon>
        <taxon>ecological metagenomes</taxon>
    </lineage>
</organism>
<dbReference type="AlphaFoldDB" id="A0A645JMA2"/>
<name>A0A645JMA2_9ZZZZ</name>
<feature type="compositionally biased region" description="Low complexity" evidence="1">
    <location>
        <begin position="56"/>
        <end position="66"/>
    </location>
</feature>
<accession>A0A645JMA2</accession>
<dbReference type="EMBL" id="VSSQ01144770">
    <property type="protein sequence ID" value="MPN64220.1"/>
    <property type="molecule type" value="Genomic_DNA"/>
</dbReference>
<evidence type="ECO:0000313" key="2">
    <source>
        <dbReference type="EMBL" id="MPN64220.1"/>
    </source>
</evidence>
<proteinExistence type="predicted"/>
<evidence type="ECO:0000256" key="1">
    <source>
        <dbReference type="SAM" id="MobiDB-lite"/>
    </source>
</evidence>